<dbReference type="GO" id="GO:0009341">
    <property type="term" value="C:beta-galactosidase complex"/>
    <property type="evidence" value="ECO:0007669"/>
    <property type="project" value="TreeGrafter"/>
</dbReference>
<evidence type="ECO:0000256" key="1">
    <source>
        <dbReference type="ARBA" id="ARBA00001412"/>
    </source>
</evidence>
<dbReference type="AlphaFoldDB" id="K1SW05"/>
<keyword evidence="4" id="KW-0326">Glycosidase</keyword>
<dbReference type="Pfam" id="PF16353">
    <property type="entry name" value="LacZ_4"/>
    <property type="match status" value="1"/>
</dbReference>
<feature type="domain" description="Glycoside hydrolase family 2 catalytic" evidence="5">
    <location>
        <begin position="3"/>
        <end position="156"/>
    </location>
</feature>
<dbReference type="PANTHER" id="PTHR46323">
    <property type="entry name" value="BETA-GALACTOSIDASE"/>
    <property type="match status" value="1"/>
</dbReference>
<dbReference type="EMBL" id="AJWZ01004667">
    <property type="protein sequence ID" value="EKC64782.1"/>
    <property type="molecule type" value="Genomic_DNA"/>
</dbReference>
<keyword evidence="3" id="KW-0378">Hydrolase</keyword>
<evidence type="ECO:0000259" key="5">
    <source>
        <dbReference type="Pfam" id="PF02836"/>
    </source>
</evidence>
<feature type="domain" description="Beta-galactosidase" evidence="6">
    <location>
        <begin position="168"/>
        <end position="245"/>
    </location>
</feature>
<gene>
    <name evidence="7" type="ORF">OBE_06771</name>
</gene>
<dbReference type="GO" id="GO:0004565">
    <property type="term" value="F:beta-galactosidase activity"/>
    <property type="evidence" value="ECO:0007669"/>
    <property type="project" value="UniProtKB-EC"/>
</dbReference>
<comment type="caution">
    <text evidence="7">The sequence shown here is derived from an EMBL/GenBank/DDBJ whole genome shotgun (WGS) entry which is preliminary data.</text>
</comment>
<dbReference type="InterPro" id="IPR050347">
    <property type="entry name" value="Bact_Beta-galactosidase"/>
</dbReference>
<evidence type="ECO:0000313" key="7">
    <source>
        <dbReference type="EMBL" id="EKC64782.1"/>
    </source>
</evidence>
<proteinExistence type="predicted"/>
<dbReference type="SUPFAM" id="SSF49303">
    <property type="entry name" value="beta-Galactosidase/glucuronidase domain"/>
    <property type="match status" value="1"/>
</dbReference>
<reference evidence="7" key="1">
    <citation type="journal article" date="2013" name="Environ. Microbiol.">
        <title>Microbiota from the distal guts of lean and obese adolescents exhibit partial functional redundancy besides clear differences in community structure.</title>
        <authorList>
            <person name="Ferrer M."/>
            <person name="Ruiz A."/>
            <person name="Lanza F."/>
            <person name="Haange S.B."/>
            <person name="Oberbach A."/>
            <person name="Till H."/>
            <person name="Bargiela R."/>
            <person name="Campoy C."/>
            <person name="Segura M.T."/>
            <person name="Richter M."/>
            <person name="von Bergen M."/>
            <person name="Seifert J."/>
            <person name="Suarez A."/>
        </authorList>
    </citation>
    <scope>NUCLEOTIDE SEQUENCE</scope>
</reference>
<dbReference type="InterPro" id="IPR036156">
    <property type="entry name" value="Beta-gal/glucu_dom_sf"/>
</dbReference>
<name>K1SW05_9ZZZZ</name>
<feature type="non-terminal residue" evidence="7">
    <location>
        <position position="285"/>
    </location>
</feature>
<dbReference type="SUPFAM" id="SSF51445">
    <property type="entry name" value="(Trans)glycosidases"/>
    <property type="match status" value="1"/>
</dbReference>
<accession>K1SW05</accession>
<comment type="catalytic activity">
    <reaction evidence="1">
        <text>Hydrolysis of terminal non-reducing beta-D-galactose residues in beta-D-galactosides.</text>
        <dbReference type="EC" id="3.2.1.23"/>
    </reaction>
</comment>
<feature type="non-terminal residue" evidence="7">
    <location>
        <position position="1"/>
    </location>
</feature>
<organism evidence="7">
    <name type="scientific">human gut metagenome</name>
    <dbReference type="NCBI Taxonomy" id="408170"/>
    <lineage>
        <taxon>unclassified sequences</taxon>
        <taxon>metagenomes</taxon>
        <taxon>organismal metagenomes</taxon>
    </lineage>
</organism>
<evidence type="ECO:0000256" key="3">
    <source>
        <dbReference type="ARBA" id="ARBA00022801"/>
    </source>
</evidence>
<evidence type="ECO:0000256" key="4">
    <source>
        <dbReference type="ARBA" id="ARBA00023295"/>
    </source>
</evidence>
<dbReference type="GO" id="GO:0005990">
    <property type="term" value="P:lactose catabolic process"/>
    <property type="evidence" value="ECO:0007669"/>
    <property type="project" value="TreeGrafter"/>
</dbReference>
<dbReference type="InterPro" id="IPR006103">
    <property type="entry name" value="Glyco_hydro_2_cat"/>
</dbReference>
<dbReference type="Gene3D" id="2.60.40.10">
    <property type="entry name" value="Immunoglobulins"/>
    <property type="match status" value="1"/>
</dbReference>
<sequence length="285" mass="32238">QDKCYEFLKSVCPEIPVHYEGAIRTKRVGYDVISEMYTDIENVIKTAKGTRGKKYFEKPFFLCEYCHAMGVGPGALEEYWDAFYSSDKLMGGCIWEWCDHAVYHGKDDKKYKYEYTYGGDHGEEMHDKNFCVDGLVFPDRTLHTGALEMKHAYRPVRSVVSGGNTLLLTNTYRFLSTDVLTVKWELCFDCEKVKDGVIDKVIAPSATAEVTLPLGRIPSDRLVTLNIFYEDKNGAEISREQHVLCDAPAAIETGDKKVLLTESDSGYSAEFDNGKIEFSRSTGEI</sequence>
<protein>
    <recommendedName>
        <fullName evidence="2">beta-galactosidase</fullName>
        <ecNumber evidence="2">3.2.1.23</ecNumber>
    </recommendedName>
</protein>
<dbReference type="InterPro" id="IPR032312">
    <property type="entry name" value="LacZ_4"/>
</dbReference>
<evidence type="ECO:0000256" key="2">
    <source>
        <dbReference type="ARBA" id="ARBA00012756"/>
    </source>
</evidence>
<dbReference type="Gene3D" id="3.20.20.80">
    <property type="entry name" value="Glycosidases"/>
    <property type="match status" value="1"/>
</dbReference>
<dbReference type="PANTHER" id="PTHR46323:SF2">
    <property type="entry name" value="BETA-GALACTOSIDASE"/>
    <property type="match status" value="1"/>
</dbReference>
<dbReference type="InterPro" id="IPR013783">
    <property type="entry name" value="Ig-like_fold"/>
</dbReference>
<dbReference type="EC" id="3.2.1.23" evidence="2"/>
<dbReference type="Pfam" id="PF02836">
    <property type="entry name" value="Glyco_hydro_2_C"/>
    <property type="match status" value="1"/>
</dbReference>
<dbReference type="InterPro" id="IPR017853">
    <property type="entry name" value="GH"/>
</dbReference>
<evidence type="ECO:0000259" key="6">
    <source>
        <dbReference type="Pfam" id="PF16353"/>
    </source>
</evidence>